<dbReference type="SUPFAM" id="SSF53335">
    <property type="entry name" value="S-adenosyl-L-methionine-dependent methyltransferases"/>
    <property type="match status" value="1"/>
</dbReference>
<evidence type="ECO:0000313" key="2">
    <source>
        <dbReference type="EMBL" id="RLQ22447.1"/>
    </source>
</evidence>
<evidence type="ECO:0000256" key="1">
    <source>
        <dbReference type="SAM" id="SignalP"/>
    </source>
</evidence>
<dbReference type="Proteomes" id="UP000265509">
    <property type="component" value="Unassembled WGS sequence"/>
</dbReference>
<dbReference type="GO" id="GO:0032259">
    <property type="term" value="P:methylation"/>
    <property type="evidence" value="ECO:0007669"/>
    <property type="project" value="UniProtKB-KW"/>
</dbReference>
<reference evidence="2 3" key="1">
    <citation type="submission" date="2018-07" db="EMBL/GenBank/DDBJ databases">
        <title>Halioglobus sp. genome submission.</title>
        <authorList>
            <person name="Ye M.-Q."/>
            <person name="Du Z.-J."/>
        </authorList>
    </citation>
    <scope>NUCLEOTIDE SEQUENCE [LARGE SCALE GENOMIC DNA]</scope>
    <source>
        <strain evidence="2 3">U0301</strain>
    </source>
</reference>
<keyword evidence="3" id="KW-1185">Reference proteome</keyword>
<gene>
    <name evidence="2" type="ORF">DWB85_07455</name>
</gene>
<name>A0A3L7DXX3_9GAMM</name>
<protein>
    <submittedName>
        <fullName evidence="2">Methyltransferase</fullName>
    </submittedName>
</protein>
<proteinExistence type="predicted"/>
<comment type="caution">
    <text evidence="2">The sequence shown here is derived from an EMBL/GenBank/DDBJ whole genome shotgun (WGS) entry which is preliminary data.</text>
</comment>
<dbReference type="GO" id="GO:0008168">
    <property type="term" value="F:methyltransferase activity"/>
    <property type="evidence" value="ECO:0007669"/>
    <property type="project" value="UniProtKB-KW"/>
</dbReference>
<dbReference type="OrthoDB" id="9801692at2"/>
<accession>A0A3L7DXX3</accession>
<dbReference type="PIRSF" id="PIRSF031679">
    <property type="entry name" value="Mtase_Alr7345_prd"/>
    <property type="match status" value="1"/>
</dbReference>
<keyword evidence="2" id="KW-0808">Transferase</keyword>
<keyword evidence="2" id="KW-0489">Methyltransferase</keyword>
<dbReference type="EMBL" id="QRAN01000006">
    <property type="protein sequence ID" value="RLQ22447.1"/>
    <property type="molecule type" value="Genomic_DNA"/>
</dbReference>
<keyword evidence="1" id="KW-0732">Signal</keyword>
<dbReference type="AlphaFoldDB" id="A0A3L7DXX3"/>
<feature type="chain" id="PRO_5018064438" evidence="1">
    <location>
        <begin position="20"/>
        <end position="274"/>
    </location>
</feature>
<sequence length="274" mass="30378">MKKVLALVSALVLPSMVQADVASLEAAVAGKHRTEAYVARDEYRNPVKTLSLFDVEPDHTVVEVWPGGGWYTEILAPYLKDRGQLIAAHYDSSDEQASYRPGSRERFEKKLAANPDVYGQVKVTSLMFDETSDELVMAAAASNSVDRVLTFRNAHGWFALGTMDAALAHFFDILKPGGKLGLVQHQADPEQDWMSRNIGYVGRDYVVGAAVKAGFELEAEGFFNRNPLDNKRYEVGVWKLPPTLHKLETDAEKAPYLAIGESDRMTLVFSKPVE</sequence>
<dbReference type="InterPro" id="IPR016980">
    <property type="entry name" value="S-AdoMet-dep_MeTrfase_Alr7345"/>
</dbReference>
<feature type="signal peptide" evidence="1">
    <location>
        <begin position="1"/>
        <end position="19"/>
    </location>
</feature>
<dbReference type="RefSeq" id="WP_117953588.1">
    <property type="nucleotide sequence ID" value="NZ_QRAN01000006.1"/>
</dbReference>
<dbReference type="InterPro" id="IPR029063">
    <property type="entry name" value="SAM-dependent_MTases_sf"/>
</dbReference>
<organism evidence="2 3">
    <name type="scientific">Seongchinamella sediminis</name>
    <dbReference type="NCBI Taxonomy" id="2283635"/>
    <lineage>
        <taxon>Bacteria</taxon>
        <taxon>Pseudomonadati</taxon>
        <taxon>Pseudomonadota</taxon>
        <taxon>Gammaproteobacteria</taxon>
        <taxon>Cellvibrionales</taxon>
        <taxon>Halieaceae</taxon>
        <taxon>Seongchinamella</taxon>
    </lineage>
</organism>
<evidence type="ECO:0000313" key="3">
    <source>
        <dbReference type="Proteomes" id="UP000265509"/>
    </source>
</evidence>
<dbReference type="Gene3D" id="3.40.50.150">
    <property type="entry name" value="Vaccinia Virus protein VP39"/>
    <property type="match status" value="1"/>
</dbReference>